<dbReference type="eggNOG" id="COG0755">
    <property type="taxonomic scope" value="Bacteria"/>
</dbReference>
<name>D2R2G7_PIRSD</name>
<feature type="transmembrane region" description="Helical" evidence="1">
    <location>
        <begin position="133"/>
        <end position="155"/>
    </location>
</feature>
<reference evidence="2 3" key="1">
    <citation type="journal article" date="2009" name="Stand. Genomic Sci.">
        <title>Complete genome sequence of Pirellula staleyi type strain (ATCC 27377).</title>
        <authorList>
            <person name="Clum A."/>
            <person name="Tindall B.J."/>
            <person name="Sikorski J."/>
            <person name="Ivanova N."/>
            <person name="Mavrommatis K."/>
            <person name="Lucas S."/>
            <person name="Glavina del Rio T."/>
            <person name="Nolan M."/>
            <person name="Chen F."/>
            <person name="Tice H."/>
            <person name="Pitluck S."/>
            <person name="Cheng J.F."/>
            <person name="Chertkov O."/>
            <person name="Brettin T."/>
            <person name="Han C."/>
            <person name="Detter J.C."/>
            <person name="Kuske C."/>
            <person name="Bruce D."/>
            <person name="Goodwin L."/>
            <person name="Ovchinikova G."/>
            <person name="Pati A."/>
            <person name="Mikhailova N."/>
            <person name="Chen A."/>
            <person name="Palaniappan K."/>
            <person name="Land M."/>
            <person name="Hauser L."/>
            <person name="Chang Y.J."/>
            <person name="Jeffries C.D."/>
            <person name="Chain P."/>
            <person name="Rohde M."/>
            <person name="Goker M."/>
            <person name="Bristow J."/>
            <person name="Eisen J.A."/>
            <person name="Markowitz V."/>
            <person name="Hugenholtz P."/>
            <person name="Kyrpides N.C."/>
            <person name="Klenk H.P."/>
            <person name="Lapidus A."/>
        </authorList>
    </citation>
    <scope>NUCLEOTIDE SEQUENCE [LARGE SCALE GENOMIC DNA]</scope>
    <source>
        <strain evidence="3">ATCC 27377 / DSM 6068 / ICPB 4128</strain>
    </source>
</reference>
<sequence precursor="true">MLSGISLACFATSYLIVLALEVSRLVVRVPVRWIVMVGFASIGLLTHTIHLYNRAQEGLATGAPLSSWYDWYVLASWIMAATYVGLVTSRPQTSVGIFMLPVVLALTGVAKLYEKAPAFDRTEAMHIWGMFHGLMLLLGTVAVSLGFVAGLMYLVQSYRLKLKITPQPGLKLPSLEWLEKLNKQSLLWSSACIALGMLAGVVMNAIKSASDATAVPWTDSVILSSAVLLGWLVAASLFEFTYKPAQQGRKVAYLTVASFVFLALVFSMLVWGNTKHAAPRAATSPATAAEGQP</sequence>
<dbReference type="OrthoDB" id="257620at2"/>
<proteinExistence type="predicted"/>
<feature type="transmembrane region" description="Helical" evidence="1">
    <location>
        <begin position="252"/>
        <end position="271"/>
    </location>
</feature>
<gene>
    <name evidence="2" type="ordered locus">Psta_0386</name>
</gene>
<protein>
    <recommendedName>
        <fullName evidence="4">Cytochrome c assembly protein</fullName>
    </recommendedName>
</protein>
<dbReference type="Proteomes" id="UP000001887">
    <property type="component" value="Chromosome"/>
</dbReference>
<feature type="transmembrane region" description="Helical" evidence="1">
    <location>
        <begin position="95"/>
        <end position="113"/>
    </location>
</feature>
<evidence type="ECO:0000313" key="3">
    <source>
        <dbReference type="Proteomes" id="UP000001887"/>
    </source>
</evidence>
<dbReference type="STRING" id="530564.Psta_0386"/>
<keyword evidence="1" id="KW-0472">Membrane</keyword>
<evidence type="ECO:0008006" key="4">
    <source>
        <dbReference type="Google" id="ProtNLM"/>
    </source>
</evidence>
<feature type="transmembrane region" description="Helical" evidence="1">
    <location>
        <begin position="221"/>
        <end position="240"/>
    </location>
</feature>
<evidence type="ECO:0000313" key="2">
    <source>
        <dbReference type="EMBL" id="ADB15076.1"/>
    </source>
</evidence>
<evidence type="ECO:0000256" key="1">
    <source>
        <dbReference type="SAM" id="Phobius"/>
    </source>
</evidence>
<dbReference type="AlphaFoldDB" id="D2R2G7"/>
<dbReference type="EMBL" id="CP001848">
    <property type="protein sequence ID" value="ADB15076.1"/>
    <property type="molecule type" value="Genomic_DNA"/>
</dbReference>
<feature type="transmembrane region" description="Helical" evidence="1">
    <location>
        <begin position="33"/>
        <end position="51"/>
    </location>
</feature>
<accession>D2R2G7</accession>
<feature type="transmembrane region" description="Helical" evidence="1">
    <location>
        <begin position="71"/>
        <end position="88"/>
    </location>
</feature>
<keyword evidence="1" id="KW-0812">Transmembrane</keyword>
<organism evidence="2 3">
    <name type="scientific">Pirellula staleyi (strain ATCC 27377 / DSM 6068 / ICPB 4128)</name>
    <name type="common">Pirella staleyi</name>
    <dbReference type="NCBI Taxonomy" id="530564"/>
    <lineage>
        <taxon>Bacteria</taxon>
        <taxon>Pseudomonadati</taxon>
        <taxon>Planctomycetota</taxon>
        <taxon>Planctomycetia</taxon>
        <taxon>Pirellulales</taxon>
        <taxon>Pirellulaceae</taxon>
        <taxon>Pirellula</taxon>
    </lineage>
</organism>
<keyword evidence="3" id="KW-1185">Reference proteome</keyword>
<feature type="transmembrane region" description="Helical" evidence="1">
    <location>
        <begin position="186"/>
        <end position="206"/>
    </location>
</feature>
<dbReference type="HOGENOM" id="CLU_081287_0_0_0"/>
<keyword evidence="1" id="KW-1133">Transmembrane helix</keyword>
<feature type="transmembrane region" description="Helical" evidence="1">
    <location>
        <begin position="6"/>
        <end position="26"/>
    </location>
</feature>
<dbReference type="KEGG" id="psl:Psta_0386"/>